<dbReference type="STRING" id="1798644.A2122_00445"/>
<reference evidence="6 7" key="1">
    <citation type="journal article" date="2016" name="Nat. Commun.">
        <title>Thousands of microbial genomes shed light on interconnected biogeochemical processes in an aquifer system.</title>
        <authorList>
            <person name="Anantharaman K."/>
            <person name="Brown C.T."/>
            <person name="Hug L.A."/>
            <person name="Sharon I."/>
            <person name="Castelle C.J."/>
            <person name="Probst A.J."/>
            <person name="Thomas B.C."/>
            <person name="Singh A."/>
            <person name="Wilkins M.J."/>
            <person name="Karaoz U."/>
            <person name="Brodie E.L."/>
            <person name="Williams K.H."/>
            <person name="Hubbard S.S."/>
            <person name="Banfield J.F."/>
        </authorList>
    </citation>
    <scope>NUCLEOTIDE SEQUENCE [LARGE SCALE GENOMIC DNA]</scope>
</reference>
<dbReference type="AlphaFoldDB" id="A0A1G2C7A6"/>
<feature type="transmembrane region" description="Helical" evidence="4">
    <location>
        <begin position="331"/>
        <end position="353"/>
    </location>
</feature>
<keyword evidence="2 4" id="KW-1133">Transmembrane helix</keyword>
<protein>
    <recommendedName>
        <fullName evidence="5">Major facilitator superfamily (MFS) profile domain-containing protein</fullName>
    </recommendedName>
</protein>
<keyword evidence="1 4" id="KW-0812">Transmembrane</keyword>
<dbReference type="PANTHER" id="PTHR23518">
    <property type="entry name" value="C-METHYLTRANSFERASE"/>
    <property type="match status" value="1"/>
</dbReference>
<dbReference type="InterPro" id="IPR020846">
    <property type="entry name" value="MFS_dom"/>
</dbReference>
<dbReference type="GO" id="GO:0022857">
    <property type="term" value="F:transmembrane transporter activity"/>
    <property type="evidence" value="ECO:0007669"/>
    <property type="project" value="InterPro"/>
</dbReference>
<feature type="transmembrane region" description="Helical" evidence="4">
    <location>
        <begin position="163"/>
        <end position="185"/>
    </location>
</feature>
<organism evidence="6 7">
    <name type="scientific">Candidatus Liptonbacteria bacterium GWB1_49_6</name>
    <dbReference type="NCBI Taxonomy" id="1798644"/>
    <lineage>
        <taxon>Bacteria</taxon>
        <taxon>Candidatus Liptoniibacteriota</taxon>
    </lineage>
</organism>
<feature type="domain" description="Major facilitator superfamily (MFS) profile" evidence="5">
    <location>
        <begin position="8"/>
        <end position="385"/>
    </location>
</feature>
<sequence>MRYRPTKNVFLLGLTSFFNDLSSEMVLSVFPAFFVSVLKAGASSLGLVEGIAEGAANIIKIYSGRLSDLIRKRKPFIVAGYSLSVLTRPLYVFVSNVAGVVGLRFADRVGKGLRDGPRDAVISLSTPPEQLGRAFGYHRMWDTFGAIAGPLIAYVILSRYPLGFHIVFSTAFFVGILAVISLFFIKDVVGGVRKNNITLASLAVFSLEFKWYLLALFFLSLGSLPLAVLLLKTQSIGLALASIPLFYMLYNISYASFSLSAGKMSDRIGAKTVIIIGYLVLLGSYVFLALAESTFFLIAGFLVLGLFPALTDGVQRAFASELSPGEHRGGALGLVNAVAGFGLLFAGIGGGYIWEHFGINYAFAVAGVFILLGIGILFTVKKKSAS</sequence>
<dbReference type="PROSITE" id="PS50850">
    <property type="entry name" value="MFS"/>
    <property type="match status" value="1"/>
</dbReference>
<feature type="transmembrane region" description="Helical" evidence="4">
    <location>
        <begin position="211"/>
        <end position="230"/>
    </location>
</feature>
<dbReference type="Proteomes" id="UP000176648">
    <property type="component" value="Unassembled WGS sequence"/>
</dbReference>
<dbReference type="Gene3D" id="1.20.1250.20">
    <property type="entry name" value="MFS general substrate transporter like domains"/>
    <property type="match status" value="2"/>
</dbReference>
<keyword evidence="3 4" id="KW-0472">Membrane</keyword>
<accession>A0A1G2C7A6</accession>
<dbReference type="InterPro" id="IPR036259">
    <property type="entry name" value="MFS_trans_sf"/>
</dbReference>
<dbReference type="SUPFAM" id="SSF103473">
    <property type="entry name" value="MFS general substrate transporter"/>
    <property type="match status" value="1"/>
</dbReference>
<proteinExistence type="predicted"/>
<evidence type="ECO:0000256" key="1">
    <source>
        <dbReference type="ARBA" id="ARBA00022692"/>
    </source>
</evidence>
<evidence type="ECO:0000256" key="4">
    <source>
        <dbReference type="SAM" id="Phobius"/>
    </source>
</evidence>
<dbReference type="CDD" id="cd17370">
    <property type="entry name" value="MFS_MJ1317_like"/>
    <property type="match status" value="1"/>
</dbReference>
<feature type="transmembrane region" description="Helical" evidence="4">
    <location>
        <begin position="359"/>
        <end position="380"/>
    </location>
</feature>
<evidence type="ECO:0000259" key="5">
    <source>
        <dbReference type="PROSITE" id="PS50850"/>
    </source>
</evidence>
<name>A0A1G2C7A6_9BACT</name>
<feature type="transmembrane region" description="Helical" evidence="4">
    <location>
        <begin position="90"/>
        <end position="106"/>
    </location>
</feature>
<gene>
    <name evidence="6" type="ORF">A2122_00445</name>
</gene>
<evidence type="ECO:0000256" key="3">
    <source>
        <dbReference type="ARBA" id="ARBA00023136"/>
    </source>
</evidence>
<dbReference type="PANTHER" id="PTHR23518:SF2">
    <property type="entry name" value="MAJOR FACILITATOR SUPERFAMILY TRANSPORTER"/>
    <property type="match status" value="1"/>
</dbReference>
<feature type="transmembrane region" description="Helical" evidence="4">
    <location>
        <begin position="140"/>
        <end position="157"/>
    </location>
</feature>
<feature type="transmembrane region" description="Helical" evidence="4">
    <location>
        <begin position="294"/>
        <end position="310"/>
    </location>
</feature>
<evidence type="ECO:0000313" key="7">
    <source>
        <dbReference type="Proteomes" id="UP000176648"/>
    </source>
</evidence>
<feature type="transmembrane region" description="Helical" evidence="4">
    <location>
        <begin position="268"/>
        <end position="288"/>
    </location>
</feature>
<feature type="transmembrane region" description="Helical" evidence="4">
    <location>
        <begin position="236"/>
        <end position="256"/>
    </location>
</feature>
<dbReference type="InterPro" id="IPR011701">
    <property type="entry name" value="MFS"/>
</dbReference>
<dbReference type="Pfam" id="PF07690">
    <property type="entry name" value="MFS_1"/>
    <property type="match status" value="1"/>
</dbReference>
<comment type="caution">
    <text evidence="6">The sequence shown here is derived from an EMBL/GenBank/DDBJ whole genome shotgun (WGS) entry which is preliminary data.</text>
</comment>
<evidence type="ECO:0000313" key="6">
    <source>
        <dbReference type="EMBL" id="OGY96649.1"/>
    </source>
</evidence>
<evidence type="ECO:0000256" key="2">
    <source>
        <dbReference type="ARBA" id="ARBA00022989"/>
    </source>
</evidence>
<dbReference type="EMBL" id="MHKU01000026">
    <property type="protein sequence ID" value="OGY96649.1"/>
    <property type="molecule type" value="Genomic_DNA"/>
</dbReference>